<dbReference type="InterPro" id="IPR041685">
    <property type="entry name" value="AAA_GajA/Old/RecF-like"/>
</dbReference>
<dbReference type="GO" id="GO:0005524">
    <property type="term" value="F:ATP binding"/>
    <property type="evidence" value="ECO:0007669"/>
    <property type="project" value="InterPro"/>
</dbReference>
<evidence type="ECO:0000313" key="3">
    <source>
        <dbReference type="EMBL" id="OQX01471.1"/>
    </source>
</evidence>
<dbReference type="SUPFAM" id="SSF52540">
    <property type="entry name" value="P-loop containing nucleoside triphosphate hydrolases"/>
    <property type="match status" value="1"/>
</dbReference>
<dbReference type="GO" id="GO:0016887">
    <property type="term" value="F:ATP hydrolysis activity"/>
    <property type="evidence" value="ECO:0007669"/>
    <property type="project" value="InterPro"/>
</dbReference>
<dbReference type="InterPro" id="IPR003959">
    <property type="entry name" value="ATPase_AAA_core"/>
</dbReference>
<dbReference type="InterPro" id="IPR014555">
    <property type="entry name" value="RecF-like"/>
</dbReference>
<comment type="caution">
    <text evidence="3">The sequence shown here is derived from an EMBL/GenBank/DDBJ whole genome shotgun (WGS) entry which is preliminary data.</text>
</comment>
<dbReference type="EMBL" id="MTEJ01000573">
    <property type="protein sequence ID" value="OQX01471.1"/>
    <property type="molecule type" value="Genomic_DNA"/>
</dbReference>
<dbReference type="Gene3D" id="3.40.50.300">
    <property type="entry name" value="P-loop containing nucleotide triphosphate hydrolases"/>
    <property type="match status" value="1"/>
</dbReference>
<dbReference type="Proteomes" id="UP000192491">
    <property type="component" value="Unassembled WGS sequence"/>
</dbReference>
<dbReference type="Pfam" id="PF13304">
    <property type="entry name" value="AAA_21"/>
    <property type="match status" value="1"/>
</dbReference>
<proteinExistence type="predicted"/>
<name>A0A1Y1QAY3_9GAMM</name>
<dbReference type="CDD" id="cd00267">
    <property type="entry name" value="ABC_ATPase"/>
    <property type="match status" value="1"/>
</dbReference>
<protein>
    <submittedName>
        <fullName evidence="3">Uncharacterized protein</fullName>
    </submittedName>
</protein>
<organism evidence="3 4">
    <name type="scientific">Thiothrix lacustris</name>
    <dbReference type="NCBI Taxonomy" id="525917"/>
    <lineage>
        <taxon>Bacteria</taxon>
        <taxon>Pseudomonadati</taxon>
        <taxon>Pseudomonadota</taxon>
        <taxon>Gammaproteobacteria</taxon>
        <taxon>Thiotrichales</taxon>
        <taxon>Thiotrichaceae</taxon>
        <taxon>Thiothrix</taxon>
    </lineage>
</organism>
<dbReference type="AlphaFoldDB" id="A0A1Y1QAY3"/>
<dbReference type="Pfam" id="PF13175">
    <property type="entry name" value="AAA_15"/>
    <property type="match status" value="1"/>
</dbReference>
<dbReference type="PANTHER" id="PTHR40396">
    <property type="entry name" value="ATPASE-LIKE PROTEIN"/>
    <property type="match status" value="1"/>
</dbReference>
<dbReference type="InterPro" id="IPR027417">
    <property type="entry name" value="P-loop_NTPase"/>
</dbReference>
<gene>
    <name evidence="3" type="ORF">BWK73_45960</name>
</gene>
<evidence type="ECO:0000259" key="2">
    <source>
        <dbReference type="Pfam" id="PF13304"/>
    </source>
</evidence>
<feature type="domain" description="ATPase AAA-type core" evidence="2">
    <location>
        <begin position="257"/>
        <end position="323"/>
    </location>
</feature>
<evidence type="ECO:0000259" key="1">
    <source>
        <dbReference type="Pfam" id="PF13175"/>
    </source>
</evidence>
<sequence length="393" mass="44618">MITRFYIDNFKSLVDFDLKLANFTCLIGLNGAGKSTVLQALDFASALISGDVNTWLSKRNWNTKDLNSKLVNRSNIKVQVYVKINDQLYGWSVVFNRNKLVCTREVIARFDKNSLKNRRDLFLVKDGRYTLASGHSVPIDFQYQGSILSQLKSKLLGDEIHAVKKCIEDIRSLDLLSPQSLRLRARKSDKGDIGMGGEQLSAFVHQLSEDQRIQLVQQLRSYYPQVLDIKTRALRSGWIQLELIEEYSDIDFDTQELKTEARHINDGMLRLLAILAQQFSPLETLLFDEIENGINPEVTEKVVDALVSSPKQIIVTTHSPMILNYMSDEVAKESVNLIYKGENGQTHAARFFEIPSVAKKLESLPPGSAMLDVYLQDAAREAEEQRQTKSQDK</sequence>
<dbReference type="PIRSF" id="PIRSF029347">
    <property type="entry name" value="RecF"/>
    <property type="match status" value="1"/>
</dbReference>
<reference evidence="3 4" key="1">
    <citation type="submission" date="2017-01" db="EMBL/GenBank/DDBJ databases">
        <title>Novel large sulfur bacteria in the metagenomes of groundwater-fed chemosynthetic microbial mats in the Lake Huron basin.</title>
        <authorList>
            <person name="Sharrar A.M."/>
            <person name="Flood B.E."/>
            <person name="Bailey J.V."/>
            <person name="Jones D.S."/>
            <person name="Biddanda B."/>
            <person name="Ruberg S.A."/>
            <person name="Marcus D.N."/>
            <person name="Dick G.J."/>
        </authorList>
    </citation>
    <scope>NUCLEOTIDE SEQUENCE [LARGE SCALE GENOMIC DNA]</scope>
    <source>
        <strain evidence="3">A8</strain>
    </source>
</reference>
<dbReference type="PANTHER" id="PTHR40396:SF1">
    <property type="entry name" value="ATPASE AAA-TYPE CORE DOMAIN-CONTAINING PROTEIN"/>
    <property type="match status" value="1"/>
</dbReference>
<evidence type="ECO:0000313" key="4">
    <source>
        <dbReference type="Proteomes" id="UP000192491"/>
    </source>
</evidence>
<feature type="domain" description="Endonuclease GajA/Old nuclease/RecF-like AAA" evidence="1">
    <location>
        <begin position="1"/>
        <end position="84"/>
    </location>
</feature>
<accession>A0A1Y1QAY3</accession>